<keyword evidence="7 9" id="KW-1133">Transmembrane helix</keyword>
<reference evidence="12" key="1">
    <citation type="submission" date="2016-10" db="EMBL/GenBank/DDBJ databases">
        <authorList>
            <person name="Varghese N."/>
            <person name="Submissions S."/>
        </authorList>
    </citation>
    <scope>NUCLEOTIDE SEQUENCE [LARGE SCALE GENOMIC DNA]</scope>
    <source>
        <strain evidence="12">CGMCC 4.3530</strain>
    </source>
</reference>
<evidence type="ECO:0000256" key="2">
    <source>
        <dbReference type="ARBA" id="ARBA00010072"/>
    </source>
</evidence>
<dbReference type="GO" id="GO:0006865">
    <property type="term" value="P:amino acid transport"/>
    <property type="evidence" value="ECO:0007669"/>
    <property type="project" value="UniProtKB-KW"/>
</dbReference>
<sequence length="216" mass="23302">MIDILVEYGDVLARGFLRTIELFLLAAAGSLVLGTILATLRVSPVPALRAVGAGYVTLLRNTPLTLIFFFFVFAYPKLELIQFPFFTAAVIALTIYTSAFVCEVLRAGINTVPVGQAEAARSIGLGFAQSLTNVILPQAFRAVVPPLVSVLIALLKNTTVAAGFSVAEVGSVIPYLNEQGEPTLNAFIWIAVGFMILVIPLTLVQRSFEKRWSVAR</sequence>
<evidence type="ECO:0000256" key="6">
    <source>
        <dbReference type="ARBA" id="ARBA00022970"/>
    </source>
</evidence>
<dbReference type="Gene3D" id="1.10.3720.10">
    <property type="entry name" value="MetI-like"/>
    <property type="match status" value="1"/>
</dbReference>
<evidence type="ECO:0000256" key="9">
    <source>
        <dbReference type="RuleBase" id="RU363032"/>
    </source>
</evidence>
<feature type="transmembrane region" description="Helical" evidence="9">
    <location>
        <begin position="52"/>
        <end position="75"/>
    </location>
</feature>
<evidence type="ECO:0000313" key="12">
    <source>
        <dbReference type="Proteomes" id="UP000199529"/>
    </source>
</evidence>
<gene>
    <name evidence="11" type="ORF">SAMN05216215_1009161</name>
</gene>
<evidence type="ECO:0000256" key="4">
    <source>
        <dbReference type="ARBA" id="ARBA00022475"/>
    </source>
</evidence>
<keyword evidence="12" id="KW-1185">Reference proteome</keyword>
<dbReference type="EMBL" id="FNOK01000009">
    <property type="protein sequence ID" value="SDX30049.1"/>
    <property type="molecule type" value="Genomic_DNA"/>
</dbReference>
<dbReference type="GO" id="GO:0022857">
    <property type="term" value="F:transmembrane transporter activity"/>
    <property type="evidence" value="ECO:0007669"/>
    <property type="project" value="InterPro"/>
</dbReference>
<dbReference type="PANTHER" id="PTHR30614">
    <property type="entry name" value="MEMBRANE COMPONENT OF AMINO ACID ABC TRANSPORTER"/>
    <property type="match status" value="1"/>
</dbReference>
<dbReference type="AlphaFoldDB" id="A0A1H3AMI4"/>
<accession>A0A1H3AMI4</accession>
<evidence type="ECO:0000256" key="5">
    <source>
        <dbReference type="ARBA" id="ARBA00022692"/>
    </source>
</evidence>
<feature type="domain" description="ABC transmembrane type-1" evidence="10">
    <location>
        <begin position="16"/>
        <end position="205"/>
    </location>
</feature>
<dbReference type="OrthoDB" id="3181282at2"/>
<keyword evidence="4" id="KW-1003">Cell membrane</keyword>
<feature type="transmembrane region" description="Helical" evidence="9">
    <location>
        <begin position="20"/>
        <end position="40"/>
    </location>
</feature>
<dbReference type="PROSITE" id="PS50928">
    <property type="entry name" value="ABC_TM1"/>
    <property type="match status" value="1"/>
</dbReference>
<protein>
    <submittedName>
        <fullName evidence="11">Amino acid ABC transporter membrane protein 1, PAAT family</fullName>
    </submittedName>
</protein>
<dbReference type="CDD" id="cd06261">
    <property type="entry name" value="TM_PBP2"/>
    <property type="match status" value="1"/>
</dbReference>
<dbReference type="InterPro" id="IPR000515">
    <property type="entry name" value="MetI-like"/>
</dbReference>
<dbReference type="InterPro" id="IPR043429">
    <property type="entry name" value="ArtM/GltK/GlnP/TcyL/YhdX-like"/>
</dbReference>
<proteinExistence type="inferred from homology"/>
<keyword evidence="8 9" id="KW-0472">Membrane</keyword>
<comment type="subcellular location">
    <subcellularLocation>
        <location evidence="1 9">Cell membrane</location>
        <topology evidence="1 9">Multi-pass membrane protein</topology>
    </subcellularLocation>
</comment>
<dbReference type="SUPFAM" id="SSF161098">
    <property type="entry name" value="MetI-like"/>
    <property type="match status" value="1"/>
</dbReference>
<dbReference type="PANTHER" id="PTHR30614:SF37">
    <property type="entry name" value="AMINO-ACID ABC TRANSPORTER PERMEASE PROTEIN YHDX-RELATED"/>
    <property type="match status" value="1"/>
</dbReference>
<organism evidence="11 12">
    <name type="scientific">Saccharopolyspora shandongensis</name>
    <dbReference type="NCBI Taxonomy" id="418495"/>
    <lineage>
        <taxon>Bacteria</taxon>
        <taxon>Bacillati</taxon>
        <taxon>Actinomycetota</taxon>
        <taxon>Actinomycetes</taxon>
        <taxon>Pseudonocardiales</taxon>
        <taxon>Pseudonocardiaceae</taxon>
        <taxon>Saccharopolyspora</taxon>
    </lineage>
</organism>
<keyword evidence="6" id="KW-0029">Amino-acid transport</keyword>
<feature type="transmembrane region" description="Helical" evidence="9">
    <location>
        <begin position="81"/>
        <end position="102"/>
    </location>
</feature>
<keyword evidence="3 9" id="KW-0813">Transport</keyword>
<dbReference type="InterPro" id="IPR010065">
    <property type="entry name" value="AA_ABC_transptr_permease_3TM"/>
</dbReference>
<evidence type="ECO:0000259" key="10">
    <source>
        <dbReference type="PROSITE" id="PS50928"/>
    </source>
</evidence>
<feature type="transmembrane region" description="Helical" evidence="9">
    <location>
        <begin position="186"/>
        <end position="204"/>
    </location>
</feature>
<evidence type="ECO:0000313" key="11">
    <source>
        <dbReference type="EMBL" id="SDX30049.1"/>
    </source>
</evidence>
<evidence type="ECO:0000256" key="3">
    <source>
        <dbReference type="ARBA" id="ARBA00022448"/>
    </source>
</evidence>
<dbReference type="Pfam" id="PF00528">
    <property type="entry name" value="BPD_transp_1"/>
    <property type="match status" value="1"/>
</dbReference>
<keyword evidence="5 9" id="KW-0812">Transmembrane</keyword>
<dbReference type="NCBIfam" id="TIGR01726">
    <property type="entry name" value="HEQRo_perm_3TM"/>
    <property type="match status" value="1"/>
</dbReference>
<dbReference type="InterPro" id="IPR035906">
    <property type="entry name" value="MetI-like_sf"/>
</dbReference>
<evidence type="ECO:0000256" key="8">
    <source>
        <dbReference type="ARBA" id="ARBA00023136"/>
    </source>
</evidence>
<dbReference type="STRING" id="418495.SAMN05216215_1009161"/>
<name>A0A1H3AMI4_9PSEU</name>
<evidence type="ECO:0000256" key="1">
    <source>
        <dbReference type="ARBA" id="ARBA00004651"/>
    </source>
</evidence>
<evidence type="ECO:0000256" key="7">
    <source>
        <dbReference type="ARBA" id="ARBA00022989"/>
    </source>
</evidence>
<dbReference type="Proteomes" id="UP000199529">
    <property type="component" value="Unassembled WGS sequence"/>
</dbReference>
<feature type="transmembrane region" description="Helical" evidence="9">
    <location>
        <begin position="147"/>
        <end position="166"/>
    </location>
</feature>
<dbReference type="GO" id="GO:0043190">
    <property type="term" value="C:ATP-binding cassette (ABC) transporter complex"/>
    <property type="evidence" value="ECO:0007669"/>
    <property type="project" value="InterPro"/>
</dbReference>
<comment type="similarity">
    <text evidence="2">Belongs to the binding-protein-dependent transport system permease family. HisMQ subfamily.</text>
</comment>